<feature type="signal peptide" evidence="1">
    <location>
        <begin position="1"/>
        <end position="29"/>
    </location>
</feature>
<name>A0ABV5P325_9ACTN</name>
<evidence type="ECO:0000256" key="1">
    <source>
        <dbReference type="SAM" id="SignalP"/>
    </source>
</evidence>
<sequence>MNIMSKGLLALSVAAGVLFPASTAASASAGVVKPAPAPAKPGVVIAWSGKGKPPATVVAPFGAPDGEWLRNKKTGLWVWVNPTK</sequence>
<evidence type="ECO:0000313" key="3">
    <source>
        <dbReference type="Proteomes" id="UP001589568"/>
    </source>
</evidence>
<accession>A0ABV5P325</accession>
<dbReference type="RefSeq" id="WP_345410346.1">
    <property type="nucleotide sequence ID" value="NZ_BAAAXS010000002.1"/>
</dbReference>
<protein>
    <submittedName>
        <fullName evidence="2">Uncharacterized protein</fullName>
    </submittedName>
</protein>
<keyword evidence="1" id="KW-0732">Signal</keyword>
<organism evidence="2 3">
    <name type="scientific">Nonomuraea salmonea</name>
    <dbReference type="NCBI Taxonomy" id="46181"/>
    <lineage>
        <taxon>Bacteria</taxon>
        <taxon>Bacillati</taxon>
        <taxon>Actinomycetota</taxon>
        <taxon>Actinomycetes</taxon>
        <taxon>Streptosporangiales</taxon>
        <taxon>Streptosporangiaceae</taxon>
        <taxon>Nonomuraea</taxon>
    </lineage>
</organism>
<reference evidence="2 3" key="1">
    <citation type="submission" date="2024-09" db="EMBL/GenBank/DDBJ databases">
        <authorList>
            <person name="Sun Q."/>
            <person name="Mori K."/>
        </authorList>
    </citation>
    <scope>NUCLEOTIDE SEQUENCE [LARGE SCALE GENOMIC DNA]</scope>
    <source>
        <strain evidence="2 3">JCM 3324</strain>
    </source>
</reference>
<proteinExistence type="predicted"/>
<evidence type="ECO:0000313" key="2">
    <source>
        <dbReference type="EMBL" id="MFB9476974.1"/>
    </source>
</evidence>
<feature type="chain" id="PRO_5046869721" evidence="1">
    <location>
        <begin position="30"/>
        <end position="84"/>
    </location>
</feature>
<dbReference type="Proteomes" id="UP001589568">
    <property type="component" value="Unassembled WGS sequence"/>
</dbReference>
<comment type="caution">
    <text evidence="2">The sequence shown here is derived from an EMBL/GenBank/DDBJ whole genome shotgun (WGS) entry which is preliminary data.</text>
</comment>
<gene>
    <name evidence="2" type="ORF">ACFFR3_46420</name>
</gene>
<dbReference type="EMBL" id="JBHMCF010000057">
    <property type="protein sequence ID" value="MFB9476974.1"/>
    <property type="molecule type" value="Genomic_DNA"/>
</dbReference>
<keyword evidence="3" id="KW-1185">Reference proteome</keyword>